<name>A0A5E7BIY1_PSEFL</name>
<accession>A0A5E7BIY1</accession>
<organism evidence="1 3">
    <name type="scientific">Pseudomonas fluorescens</name>
    <dbReference type="NCBI Taxonomy" id="294"/>
    <lineage>
        <taxon>Bacteria</taxon>
        <taxon>Pseudomonadati</taxon>
        <taxon>Pseudomonadota</taxon>
        <taxon>Gammaproteobacteria</taxon>
        <taxon>Pseudomonadales</taxon>
        <taxon>Pseudomonadaceae</taxon>
        <taxon>Pseudomonas</taxon>
    </lineage>
</organism>
<protein>
    <submittedName>
        <fullName evidence="1">Uncharacterized protein</fullName>
    </submittedName>
</protein>
<evidence type="ECO:0000313" key="4">
    <source>
        <dbReference type="Proteomes" id="UP000325779"/>
    </source>
</evidence>
<evidence type="ECO:0000313" key="3">
    <source>
        <dbReference type="Proteomes" id="UP000325375"/>
    </source>
</evidence>
<reference evidence="3 4" key="1">
    <citation type="submission" date="2019-09" db="EMBL/GenBank/DDBJ databases">
        <authorList>
            <person name="Chandra G."/>
            <person name="Truman W A."/>
        </authorList>
    </citation>
    <scope>NUCLEOTIDE SEQUENCE [LARGE SCALE GENOMIC DNA]</scope>
    <source>
        <strain evidence="1">PS718</strain>
        <strain evidence="2">PS732</strain>
    </source>
</reference>
<sequence length="29" mass="3562">MPYLYQDKEQSYCRKKYDYSAILFQLGLP</sequence>
<evidence type="ECO:0000313" key="1">
    <source>
        <dbReference type="EMBL" id="VVN88314.1"/>
    </source>
</evidence>
<gene>
    <name evidence="1" type="ORF">PS718_01675</name>
    <name evidence="2" type="ORF">PS732_02453</name>
</gene>
<dbReference type="EMBL" id="CABVHX010000005">
    <property type="protein sequence ID" value="VVN88314.1"/>
    <property type="molecule type" value="Genomic_DNA"/>
</dbReference>
<dbReference type="EMBL" id="CABVIJ010000009">
    <property type="protein sequence ID" value="VVO92934.1"/>
    <property type="molecule type" value="Genomic_DNA"/>
</dbReference>
<evidence type="ECO:0000313" key="2">
    <source>
        <dbReference type="EMBL" id="VVO92934.1"/>
    </source>
</evidence>
<dbReference type="Proteomes" id="UP000325375">
    <property type="component" value="Unassembled WGS sequence"/>
</dbReference>
<dbReference type="AlphaFoldDB" id="A0A5E7BIY1"/>
<proteinExistence type="predicted"/>
<dbReference type="Proteomes" id="UP000325779">
    <property type="component" value="Unassembled WGS sequence"/>
</dbReference>